<comment type="subcellular location">
    <subcellularLocation>
        <location evidence="1">Membrane</location>
    </subcellularLocation>
</comment>
<dbReference type="SUPFAM" id="SSF161084">
    <property type="entry name" value="MAPEG domain-like"/>
    <property type="match status" value="1"/>
</dbReference>
<dbReference type="InterPro" id="IPR023352">
    <property type="entry name" value="MAPEG-like_dom_sf"/>
</dbReference>
<evidence type="ECO:0008006" key="8">
    <source>
        <dbReference type="Google" id="ProtNLM"/>
    </source>
</evidence>
<evidence type="ECO:0000313" key="6">
    <source>
        <dbReference type="EMBL" id="KAB2571170.1"/>
    </source>
</evidence>
<accession>A0A5N5D0K8</accession>
<protein>
    <recommendedName>
        <fullName evidence="8">Microsomal glutathione S-transferase 3</fullName>
    </recommendedName>
</protein>
<dbReference type="OrthoDB" id="3074139at2759"/>
<evidence type="ECO:0000256" key="4">
    <source>
        <dbReference type="ARBA" id="ARBA00023136"/>
    </source>
</evidence>
<comment type="caution">
    <text evidence="6">The sequence shown here is derived from an EMBL/GenBank/DDBJ whole genome shotgun (WGS) entry which is preliminary data.</text>
</comment>
<evidence type="ECO:0000256" key="1">
    <source>
        <dbReference type="ARBA" id="ARBA00004370"/>
    </source>
</evidence>
<keyword evidence="2 5" id="KW-0812">Transmembrane</keyword>
<name>A0A5N5D0K8_9PEZI</name>
<dbReference type="GO" id="GO:0016020">
    <property type="term" value="C:membrane"/>
    <property type="evidence" value="ECO:0007669"/>
    <property type="project" value="UniProtKB-SubCell"/>
</dbReference>
<feature type="transmembrane region" description="Helical" evidence="5">
    <location>
        <begin position="128"/>
        <end position="146"/>
    </location>
</feature>
<evidence type="ECO:0000256" key="5">
    <source>
        <dbReference type="SAM" id="Phobius"/>
    </source>
</evidence>
<evidence type="ECO:0000256" key="2">
    <source>
        <dbReference type="ARBA" id="ARBA00022692"/>
    </source>
</evidence>
<keyword evidence="4 5" id="KW-0472">Membrane</keyword>
<evidence type="ECO:0000313" key="7">
    <source>
        <dbReference type="Proteomes" id="UP000325902"/>
    </source>
</evidence>
<dbReference type="Pfam" id="PF01124">
    <property type="entry name" value="MAPEG"/>
    <property type="match status" value="1"/>
</dbReference>
<organism evidence="6 7">
    <name type="scientific">Lasiodiplodia theobromae</name>
    <dbReference type="NCBI Taxonomy" id="45133"/>
    <lineage>
        <taxon>Eukaryota</taxon>
        <taxon>Fungi</taxon>
        <taxon>Dikarya</taxon>
        <taxon>Ascomycota</taxon>
        <taxon>Pezizomycotina</taxon>
        <taxon>Dothideomycetes</taxon>
        <taxon>Dothideomycetes incertae sedis</taxon>
        <taxon>Botryosphaeriales</taxon>
        <taxon>Botryosphaeriaceae</taxon>
        <taxon>Lasiodiplodia</taxon>
    </lineage>
</organism>
<dbReference type="PANTHER" id="PTHR35371">
    <property type="entry name" value="INNER MEMBRANE PROTEIN"/>
    <property type="match status" value="1"/>
</dbReference>
<keyword evidence="7" id="KW-1185">Reference proteome</keyword>
<dbReference type="InterPro" id="IPR001129">
    <property type="entry name" value="Membr-assoc_MAPEG"/>
</dbReference>
<gene>
    <name evidence="6" type="ORF">DBV05_g10160</name>
</gene>
<dbReference type="Proteomes" id="UP000325902">
    <property type="component" value="Unassembled WGS sequence"/>
</dbReference>
<dbReference type="Gene3D" id="1.20.120.550">
    <property type="entry name" value="Membrane associated eicosanoid/glutathione metabolism-like domain"/>
    <property type="match status" value="1"/>
</dbReference>
<proteinExistence type="predicted"/>
<dbReference type="PANTHER" id="PTHR35371:SF2">
    <property type="entry name" value="MAPEG FAMILY PROTEIN"/>
    <property type="match status" value="1"/>
</dbReference>
<sequence length="158" mass="17584">MTAGPLDTLRPFGLPPTPVMSILLTYAINVFRTPRQFYGSVIKHNDDPTEALVRAEHEKGHVSPKRLGMMRRSAAASSNLQECVPVFIAGAMAAWVGGVDPYRQNVYHIIWVVARWAYKDAYLRQAGLLRTALYFISMFVSIALLVEGGNLVTERYSA</sequence>
<keyword evidence="3 5" id="KW-1133">Transmembrane helix</keyword>
<dbReference type="EMBL" id="VCHE01000109">
    <property type="protein sequence ID" value="KAB2571170.1"/>
    <property type="molecule type" value="Genomic_DNA"/>
</dbReference>
<evidence type="ECO:0000256" key="3">
    <source>
        <dbReference type="ARBA" id="ARBA00022989"/>
    </source>
</evidence>
<reference evidence="6 7" key="1">
    <citation type="journal article" date="2019" name="Sci. Rep.">
        <title>A multi-omics analysis of the grapevine pathogen Lasiodiplodia theobromae reveals that temperature affects the expression of virulence- and pathogenicity-related genes.</title>
        <authorList>
            <person name="Felix C."/>
            <person name="Meneses R."/>
            <person name="Goncalves M.F.M."/>
            <person name="Tilleman L."/>
            <person name="Duarte A.S."/>
            <person name="Jorrin-Novo J.V."/>
            <person name="Van de Peer Y."/>
            <person name="Deforce D."/>
            <person name="Van Nieuwerburgh F."/>
            <person name="Esteves A.C."/>
            <person name="Alves A."/>
        </authorList>
    </citation>
    <scope>NUCLEOTIDE SEQUENCE [LARGE SCALE GENOMIC DNA]</scope>
    <source>
        <strain evidence="6 7">LA-SOL3</strain>
    </source>
</reference>
<dbReference type="AlphaFoldDB" id="A0A5N5D0K8"/>